<evidence type="ECO:0000256" key="1">
    <source>
        <dbReference type="SAM" id="MobiDB-lite"/>
    </source>
</evidence>
<proteinExistence type="predicted"/>
<feature type="region of interest" description="Disordered" evidence="1">
    <location>
        <begin position="82"/>
        <end position="104"/>
    </location>
</feature>
<dbReference type="Proteomes" id="UP001595792">
    <property type="component" value="Unassembled WGS sequence"/>
</dbReference>
<name>A0ABV8NMZ3_9SPHI</name>
<feature type="transmembrane region" description="Helical" evidence="2">
    <location>
        <begin position="39"/>
        <end position="61"/>
    </location>
</feature>
<keyword evidence="4" id="KW-1185">Reference proteome</keyword>
<accession>A0ABV8NMZ3</accession>
<keyword evidence="2" id="KW-1133">Transmembrane helix</keyword>
<keyword evidence="2" id="KW-0812">Transmembrane</keyword>
<feature type="compositionally biased region" description="Basic and acidic residues" evidence="1">
    <location>
        <begin position="90"/>
        <end position="100"/>
    </location>
</feature>
<organism evidence="3 4">
    <name type="scientific">Pedobacter jamesrossensis</name>
    <dbReference type="NCBI Taxonomy" id="1908238"/>
    <lineage>
        <taxon>Bacteria</taxon>
        <taxon>Pseudomonadati</taxon>
        <taxon>Bacteroidota</taxon>
        <taxon>Sphingobacteriia</taxon>
        <taxon>Sphingobacteriales</taxon>
        <taxon>Sphingobacteriaceae</taxon>
        <taxon>Pedobacter</taxon>
    </lineage>
</organism>
<evidence type="ECO:0000256" key="2">
    <source>
        <dbReference type="SAM" id="Phobius"/>
    </source>
</evidence>
<dbReference type="RefSeq" id="WP_378960611.1">
    <property type="nucleotide sequence ID" value="NZ_JBHRXC010000016.1"/>
</dbReference>
<evidence type="ECO:0000313" key="3">
    <source>
        <dbReference type="EMBL" id="MFC4197200.1"/>
    </source>
</evidence>
<dbReference type="EMBL" id="JBHSBY010000107">
    <property type="protein sequence ID" value="MFC4197200.1"/>
    <property type="molecule type" value="Genomic_DNA"/>
</dbReference>
<evidence type="ECO:0008006" key="5">
    <source>
        <dbReference type="Google" id="ProtNLM"/>
    </source>
</evidence>
<gene>
    <name evidence="3" type="ORF">ACFOUY_10870</name>
</gene>
<reference evidence="4" key="1">
    <citation type="journal article" date="2019" name="Int. J. Syst. Evol. Microbiol.">
        <title>The Global Catalogue of Microorganisms (GCM) 10K type strain sequencing project: providing services to taxonomists for standard genome sequencing and annotation.</title>
        <authorList>
            <consortium name="The Broad Institute Genomics Platform"/>
            <consortium name="The Broad Institute Genome Sequencing Center for Infectious Disease"/>
            <person name="Wu L."/>
            <person name="Ma J."/>
        </authorList>
    </citation>
    <scope>NUCLEOTIDE SEQUENCE [LARGE SCALE GENOMIC DNA]</scope>
    <source>
        <strain evidence="4">CCM 8689</strain>
    </source>
</reference>
<evidence type="ECO:0000313" key="4">
    <source>
        <dbReference type="Proteomes" id="UP001595792"/>
    </source>
</evidence>
<comment type="caution">
    <text evidence="3">The sequence shown here is derived from an EMBL/GenBank/DDBJ whole genome shotgun (WGS) entry which is preliminary data.</text>
</comment>
<protein>
    <recommendedName>
        <fullName evidence="5">Outer membrane protein beta-barrel domain-containing protein</fullName>
    </recommendedName>
</protein>
<keyword evidence="2" id="KW-0472">Membrane</keyword>
<sequence length="432" mass="47726">MDKELIDQIKDNLLTHEEVYTPGAWERFSVQQEKKKRGFIYWPLWSAAAAIIIIAGSLFFLRNNDDSQTKIVVNKASKAIKKPTTTTEESVDKPVIKENETSSSDQLDINKPFALENSINEKTASIAAIDENKNTTVNTSNTVVSLVDNSSSHNISNNQPTLLNTINSERIAQNPTSNNVVIALEKKKPIASKLTFEQILASDSYNNQLTKTEKSKKVDKWEPGVFVAPAMGNDNKVNMNYGFSLSYNVAKKLSISSGIAYTALSGKNDISNASSGMMNASPAASQAFSTNSKSLESVDARVRGINIPLELKYSISDKLYTGIGVSALAILNNKQENNYIVSQTQNSTVVNSMGYSEQKMLLVTERVSETQQESVIAPEKYLGFYNFSLGYKQKISPKKNIAVEPFLRVPMKNFSKDNLNLTNGGLRLKLDF</sequence>